<evidence type="ECO:0000256" key="1">
    <source>
        <dbReference type="ARBA" id="ARBA00000500"/>
    </source>
</evidence>
<dbReference type="FunFam" id="3.40.50.1000:FF:000073">
    <property type="entry name" value="Trehalose 6-phosphate phosphatase"/>
    <property type="match status" value="1"/>
</dbReference>
<name>A0A0K9NP73_ZOSMR</name>
<dbReference type="STRING" id="29655.A0A0K9NP73"/>
<comment type="cofactor">
    <cofactor evidence="2 6">
        <name>a divalent metal cation</name>
        <dbReference type="ChEBI" id="CHEBI:60240"/>
    </cofactor>
</comment>
<accession>A0A0K9NP73</accession>
<evidence type="ECO:0000256" key="2">
    <source>
        <dbReference type="ARBA" id="ARBA00001968"/>
    </source>
</evidence>
<evidence type="ECO:0000313" key="8">
    <source>
        <dbReference type="Proteomes" id="UP000036987"/>
    </source>
</evidence>
<dbReference type="OMA" id="ATHANYY"/>
<evidence type="ECO:0000313" key="7">
    <source>
        <dbReference type="EMBL" id="KMZ58413.1"/>
    </source>
</evidence>
<dbReference type="AlphaFoldDB" id="A0A0K9NP73"/>
<dbReference type="NCBIfam" id="TIGR01484">
    <property type="entry name" value="HAD-SF-IIB"/>
    <property type="match status" value="1"/>
</dbReference>
<comment type="function">
    <text evidence="6">Removes the phosphate from trehalose 6-phosphate to produce free trehalose.</text>
</comment>
<dbReference type="EMBL" id="LFYR01001945">
    <property type="protein sequence ID" value="KMZ58413.1"/>
    <property type="molecule type" value="Genomic_DNA"/>
</dbReference>
<keyword evidence="5 6" id="KW-0378">Hydrolase</keyword>
<dbReference type="InterPro" id="IPR023214">
    <property type="entry name" value="HAD_sf"/>
</dbReference>
<evidence type="ECO:0000256" key="3">
    <source>
        <dbReference type="ARBA" id="ARBA00005199"/>
    </source>
</evidence>
<dbReference type="UniPathway" id="UPA00299"/>
<comment type="pathway">
    <text evidence="3 6">Glycan biosynthesis; trehalose biosynthesis.</text>
</comment>
<dbReference type="NCBIfam" id="TIGR00685">
    <property type="entry name" value="T6PP"/>
    <property type="match status" value="1"/>
</dbReference>
<evidence type="ECO:0000256" key="4">
    <source>
        <dbReference type="ARBA" id="ARBA00008770"/>
    </source>
</evidence>
<dbReference type="OrthoDB" id="411251at2759"/>
<dbReference type="PANTHER" id="PTHR43768:SF17">
    <property type="entry name" value="TREHALOSE-PHOSPHATE PHOSPHATASE F-RELATED"/>
    <property type="match status" value="1"/>
</dbReference>
<dbReference type="InterPro" id="IPR036412">
    <property type="entry name" value="HAD-like_sf"/>
</dbReference>
<keyword evidence="8" id="KW-1185">Reference proteome</keyword>
<dbReference type="PANTHER" id="PTHR43768">
    <property type="entry name" value="TREHALOSE 6-PHOSPHATE PHOSPHATASE"/>
    <property type="match status" value="1"/>
</dbReference>
<reference evidence="8" key="1">
    <citation type="journal article" date="2016" name="Nature">
        <title>The genome of the seagrass Zostera marina reveals angiosperm adaptation to the sea.</title>
        <authorList>
            <person name="Olsen J.L."/>
            <person name="Rouze P."/>
            <person name="Verhelst B."/>
            <person name="Lin Y.-C."/>
            <person name="Bayer T."/>
            <person name="Collen J."/>
            <person name="Dattolo E."/>
            <person name="De Paoli E."/>
            <person name="Dittami S."/>
            <person name="Maumus F."/>
            <person name="Michel G."/>
            <person name="Kersting A."/>
            <person name="Lauritano C."/>
            <person name="Lohaus R."/>
            <person name="Toepel M."/>
            <person name="Tonon T."/>
            <person name="Vanneste K."/>
            <person name="Amirebrahimi M."/>
            <person name="Brakel J."/>
            <person name="Bostroem C."/>
            <person name="Chovatia M."/>
            <person name="Grimwood J."/>
            <person name="Jenkins J.W."/>
            <person name="Jueterbock A."/>
            <person name="Mraz A."/>
            <person name="Stam W.T."/>
            <person name="Tice H."/>
            <person name="Bornberg-Bauer E."/>
            <person name="Green P.J."/>
            <person name="Pearson G.A."/>
            <person name="Procaccini G."/>
            <person name="Duarte C.M."/>
            <person name="Schmutz J."/>
            <person name="Reusch T.B.H."/>
            <person name="Van de Peer Y."/>
        </authorList>
    </citation>
    <scope>NUCLEOTIDE SEQUENCE [LARGE SCALE GENOMIC DNA]</scope>
    <source>
        <strain evidence="8">cv. Finnish</strain>
    </source>
</reference>
<proteinExistence type="inferred from homology"/>
<comment type="catalytic activity">
    <reaction evidence="1 6">
        <text>alpha,alpha-trehalose 6-phosphate + H2O = alpha,alpha-trehalose + phosphate</text>
        <dbReference type="Rhea" id="RHEA:23420"/>
        <dbReference type="ChEBI" id="CHEBI:15377"/>
        <dbReference type="ChEBI" id="CHEBI:16551"/>
        <dbReference type="ChEBI" id="CHEBI:43474"/>
        <dbReference type="ChEBI" id="CHEBI:58429"/>
        <dbReference type="EC" id="3.1.3.12"/>
    </reaction>
</comment>
<dbReference type="Pfam" id="PF02358">
    <property type="entry name" value="Trehalose_PPase"/>
    <property type="match status" value="1"/>
</dbReference>
<dbReference type="InterPro" id="IPR044651">
    <property type="entry name" value="OTSB-like"/>
</dbReference>
<dbReference type="EC" id="3.1.3.12" evidence="6"/>
<dbReference type="SUPFAM" id="SSF56784">
    <property type="entry name" value="HAD-like"/>
    <property type="match status" value="1"/>
</dbReference>
<protein>
    <recommendedName>
        <fullName evidence="6">Trehalose 6-phosphate phosphatase</fullName>
        <ecNumber evidence="6">3.1.3.12</ecNumber>
    </recommendedName>
</protein>
<gene>
    <name evidence="7" type="ORF">ZOSMA_77G00740</name>
</gene>
<dbReference type="Gene3D" id="3.40.50.1000">
    <property type="entry name" value="HAD superfamily/HAD-like"/>
    <property type="match status" value="2"/>
</dbReference>
<comment type="caution">
    <text evidence="7">The sequence shown here is derived from an EMBL/GenBank/DDBJ whole genome shotgun (WGS) entry which is preliminary data.</text>
</comment>
<evidence type="ECO:0000256" key="6">
    <source>
        <dbReference type="RuleBase" id="RU361117"/>
    </source>
</evidence>
<dbReference type="InterPro" id="IPR006379">
    <property type="entry name" value="HAD-SF_hydro_IIB"/>
</dbReference>
<dbReference type="GO" id="GO:0005992">
    <property type="term" value="P:trehalose biosynthetic process"/>
    <property type="evidence" value="ECO:0000318"/>
    <property type="project" value="GO_Central"/>
</dbReference>
<dbReference type="InterPro" id="IPR003337">
    <property type="entry name" value="Trehalose_PPase"/>
</dbReference>
<comment type="similarity">
    <text evidence="4 6">Belongs to the trehalose phosphatase family.</text>
</comment>
<sequence>MQLIPGNLINDVRSSGWVDAMVASSPPANDATTSILLARDSENAYRNWMIRHPSAVGSIEQILLHAHGKRFVLFLDYDGTLSPIVANPDRAFMSNAMRSAVKHAAEYFPTAIITGRSYDKVYEFIGLTELYYAGSHGMDIIGPIKKSDPAVDHNLYPLLQHQPACSRFIPMIENVFRSLVENTKAIKGARIENNKFCVTVHYRLVDQNNWPKIAEIVLDILKEYPDLKLTHGRKVLEVRPVIDWNKGRAVEFLLESLGLSNSDDVIPIYVGDDQSDEDAFTVLRKANRGFGIIVSSIPRETNAFYSLRDPSEVLYFLKYLVRWKNSIDA</sequence>
<dbReference type="GO" id="GO:0004805">
    <property type="term" value="F:trehalose-phosphatase activity"/>
    <property type="evidence" value="ECO:0000318"/>
    <property type="project" value="GO_Central"/>
</dbReference>
<dbReference type="Proteomes" id="UP000036987">
    <property type="component" value="Unassembled WGS sequence"/>
</dbReference>
<evidence type="ECO:0000256" key="5">
    <source>
        <dbReference type="ARBA" id="ARBA00022801"/>
    </source>
</evidence>
<organism evidence="7 8">
    <name type="scientific">Zostera marina</name>
    <name type="common">Eelgrass</name>
    <dbReference type="NCBI Taxonomy" id="29655"/>
    <lineage>
        <taxon>Eukaryota</taxon>
        <taxon>Viridiplantae</taxon>
        <taxon>Streptophyta</taxon>
        <taxon>Embryophyta</taxon>
        <taxon>Tracheophyta</taxon>
        <taxon>Spermatophyta</taxon>
        <taxon>Magnoliopsida</taxon>
        <taxon>Liliopsida</taxon>
        <taxon>Zosteraceae</taxon>
        <taxon>Zostera</taxon>
    </lineage>
</organism>